<dbReference type="Gene3D" id="1.20.1720.10">
    <property type="entry name" value="Multidrug resistance protein D"/>
    <property type="match status" value="1"/>
</dbReference>
<dbReference type="InterPro" id="IPR036259">
    <property type="entry name" value="MFS_trans_sf"/>
</dbReference>
<dbReference type="KEGG" id="zdf:AN401_16030"/>
<protein>
    <recommendedName>
        <fullName evidence="8">Bcr/CflA family efflux transporter</fullName>
    </recommendedName>
</protein>
<feature type="transmembrane region" description="Helical" evidence="8">
    <location>
        <begin position="161"/>
        <end position="183"/>
    </location>
</feature>
<comment type="subcellular location">
    <subcellularLocation>
        <location evidence="8">Cell inner membrane</location>
        <topology evidence="8">Multi-pass membrane protein</topology>
    </subcellularLocation>
    <subcellularLocation>
        <location evidence="1">Cell membrane</location>
        <topology evidence="1">Multi-pass membrane protein</topology>
    </subcellularLocation>
</comment>
<feature type="transmembrane region" description="Helical" evidence="8">
    <location>
        <begin position="213"/>
        <end position="235"/>
    </location>
</feature>
<keyword evidence="5 8" id="KW-0812">Transmembrane</keyword>
<feature type="transmembrane region" description="Helical" evidence="8">
    <location>
        <begin position="338"/>
        <end position="357"/>
    </location>
</feature>
<dbReference type="RefSeq" id="WP_096779930.1">
    <property type="nucleotide sequence ID" value="NZ_CP012621.1"/>
</dbReference>
<keyword evidence="3 8" id="KW-0813">Transport</keyword>
<dbReference type="NCBIfam" id="TIGR00710">
    <property type="entry name" value="efflux_Bcr_CflA"/>
    <property type="match status" value="1"/>
</dbReference>
<dbReference type="CDD" id="cd17320">
    <property type="entry name" value="MFS_MdfA_MDR_like"/>
    <property type="match status" value="1"/>
</dbReference>
<comment type="similarity">
    <text evidence="2 8">Belongs to the major facilitator superfamily. Bcr/CmlA family.</text>
</comment>
<evidence type="ECO:0000256" key="5">
    <source>
        <dbReference type="ARBA" id="ARBA00022692"/>
    </source>
</evidence>
<evidence type="ECO:0000256" key="8">
    <source>
        <dbReference type="RuleBase" id="RU365088"/>
    </source>
</evidence>
<dbReference type="InterPro" id="IPR020846">
    <property type="entry name" value="MFS_dom"/>
</dbReference>
<dbReference type="InterPro" id="IPR011701">
    <property type="entry name" value="MFS"/>
</dbReference>
<keyword evidence="6 8" id="KW-1133">Transmembrane helix</keyword>
<dbReference type="GO" id="GO:1990961">
    <property type="term" value="P:xenobiotic detoxification by transmembrane export across the plasma membrane"/>
    <property type="evidence" value="ECO:0007669"/>
    <property type="project" value="InterPro"/>
</dbReference>
<comment type="caution">
    <text evidence="8">Lacks conserved residue(s) required for the propagation of feature annotation.</text>
</comment>
<reference evidence="11" key="1">
    <citation type="submission" date="2015-09" db="EMBL/GenBank/DDBJ databases">
        <authorList>
            <person name="Shao Z."/>
            <person name="Wang L."/>
        </authorList>
    </citation>
    <scope>NUCLEOTIDE SEQUENCE [LARGE SCALE GENOMIC DNA]</scope>
    <source>
        <strain evidence="11">F13-1</strain>
    </source>
</reference>
<name>A0A291HSN6_9GAMM</name>
<accession>A0A291HSN6</accession>
<dbReference type="AlphaFoldDB" id="A0A291HSN6"/>
<evidence type="ECO:0000313" key="11">
    <source>
        <dbReference type="Proteomes" id="UP000217763"/>
    </source>
</evidence>
<dbReference type="InterPro" id="IPR050189">
    <property type="entry name" value="MFS_Efflux_Transporters"/>
</dbReference>
<feature type="transmembrane region" description="Helical" evidence="8">
    <location>
        <begin position="363"/>
        <end position="383"/>
    </location>
</feature>
<keyword evidence="8" id="KW-0997">Cell inner membrane</keyword>
<evidence type="ECO:0000259" key="9">
    <source>
        <dbReference type="PROSITE" id="PS50850"/>
    </source>
</evidence>
<evidence type="ECO:0000256" key="2">
    <source>
        <dbReference type="ARBA" id="ARBA00006236"/>
    </source>
</evidence>
<keyword evidence="4" id="KW-1003">Cell membrane</keyword>
<evidence type="ECO:0000256" key="4">
    <source>
        <dbReference type="ARBA" id="ARBA00022475"/>
    </source>
</evidence>
<evidence type="ECO:0000256" key="7">
    <source>
        <dbReference type="ARBA" id="ARBA00023136"/>
    </source>
</evidence>
<keyword evidence="7 8" id="KW-0472">Membrane</keyword>
<dbReference type="Proteomes" id="UP000217763">
    <property type="component" value="Chromosome"/>
</dbReference>
<feature type="transmembrane region" description="Helical" evidence="8">
    <location>
        <begin position="277"/>
        <end position="296"/>
    </location>
</feature>
<evidence type="ECO:0000313" key="10">
    <source>
        <dbReference type="EMBL" id="ATG75183.1"/>
    </source>
</evidence>
<dbReference type="PANTHER" id="PTHR43124:SF3">
    <property type="entry name" value="CHLORAMPHENICOL EFFLUX PUMP RV0191"/>
    <property type="match status" value="1"/>
</dbReference>
<organism evidence="10 11">
    <name type="scientific">Zobellella denitrificans</name>
    <dbReference type="NCBI Taxonomy" id="347534"/>
    <lineage>
        <taxon>Bacteria</taxon>
        <taxon>Pseudomonadati</taxon>
        <taxon>Pseudomonadota</taxon>
        <taxon>Gammaproteobacteria</taxon>
        <taxon>Aeromonadales</taxon>
        <taxon>Aeromonadaceae</taxon>
        <taxon>Zobellella</taxon>
    </lineage>
</organism>
<evidence type="ECO:0000256" key="1">
    <source>
        <dbReference type="ARBA" id="ARBA00004651"/>
    </source>
</evidence>
<dbReference type="SUPFAM" id="SSF103473">
    <property type="entry name" value="MFS general substrate transporter"/>
    <property type="match status" value="1"/>
</dbReference>
<dbReference type="GO" id="GO:0005886">
    <property type="term" value="C:plasma membrane"/>
    <property type="evidence" value="ECO:0007669"/>
    <property type="project" value="UniProtKB-SubCell"/>
</dbReference>
<keyword evidence="11" id="KW-1185">Reference proteome</keyword>
<evidence type="ECO:0000256" key="6">
    <source>
        <dbReference type="ARBA" id="ARBA00022989"/>
    </source>
</evidence>
<feature type="transmembrane region" description="Helical" evidence="8">
    <location>
        <begin position="47"/>
        <end position="67"/>
    </location>
</feature>
<feature type="transmembrane region" description="Helical" evidence="8">
    <location>
        <begin position="133"/>
        <end position="155"/>
    </location>
</feature>
<dbReference type="Pfam" id="PF07690">
    <property type="entry name" value="MFS_1"/>
    <property type="match status" value="1"/>
</dbReference>
<feature type="transmembrane region" description="Helical" evidence="8">
    <location>
        <begin position="302"/>
        <end position="326"/>
    </location>
</feature>
<gene>
    <name evidence="10" type="ORF">AN401_16030</name>
</gene>
<feature type="transmembrane region" description="Helical" evidence="8">
    <location>
        <begin position="247"/>
        <end position="265"/>
    </location>
</feature>
<dbReference type="PANTHER" id="PTHR43124">
    <property type="entry name" value="PURINE EFFLUX PUMP PBUE"/>
    <property type="match status" value="1"/>
</dbReference>
<dbReference type="GO" id="GO:0042910">
    <property type="term" value="F:xenobiotic transmembrane transporter activity"/>
    <property type="evidence" value="ECO:0007669"/>
    <property type="project" value="InterPro"/>
</dbReference>
<proteinExistence type="inferred from homology"/>
<sequence>MTQSPVISLVLLLLPLILFGPMGIDIYLPAMPQMAISLGVSAADIQLSLSVFMLAVGLGQLVFGPLVDNKGRRPVALCAIGLFFTGSLVSALAAELPLLLLGRLIQGLGACGTSVVVFAVVRDKLDAGDSARAYSYLNGALCLAPALAPVLGAWLTLSFGWQANFLFLALFATLALVLVMARLRESRPAHTRHQPLLSPHAYQAVWRHRAFRVYVLTCVAAMGSILTYVTFAPLILMVQLGLSEAQFALAFGANALVVMAASFSAPRLSRRLGRHRVVKRGALCLLGGGLAMLLWLPSAPSVWSFMLPVALCSVGFSLVLGAAAASAMAPFADRAGRAAALLGCLQMAGAATASYLASLLPLSPGEACALTIMLLAALALLSLNRLPREQRRLADADA</sequence>
<dbReference type="EMBL" id="CP012621">
    <property type="protein sequence ID" value="ATG75183.1"/>
    <property type="molecule type" value="Genomic_DNA"/>
</dbReference>
<evidence type="ECO:0000256" key="3">
    <source>
        <dbReference type="ARBA" id="ARBA00022448"/>
    </source>
</evidence>
<dbReference type="InterPro" id="IPR004812">
    <property type="entry name" value="Efflux_drug-R_Bcr/CmlA"/>
</dbReference>
<feature type="transmembrane region" description="Helical" evidence="8">
    <location>
        <begin position="74"/>
        <end position="94"/>
    </location>
</feature>
<feature type="transmembrane region" description="Helical" evidence="8">
    <location>
        <begin position="100"/>
        <end position="121"/>
    </location>
</feature>
<feature type="domain" description="Major facilitator superfamily (MFS) profile" evidence="9">
    <location>
        <begin position="9"/>
        <end position="391"/>
    </location>
</feature>
<dbReference type="PROSITE" id="PS50850">
    <property type="entry name" value="MFS"/>
    <property type="match status" value="1"/>
</dbReference>